<proteinExistence type="predicted"/>
<dbReference type="AlphaFoldDB" id="A0A1H8K373"/>
<protein>
    <recommendedName>
        <fullName evidence="4">Phage protein</fullName>
    </recommendedName>
</protein>
<dbReference type="SUPFAM" id="SSF88659">
    <property type="entry name" value="Sigma3 and sigma4 domains of RNA polymerase sigma factors"/>
    <property type="match status" value="1"/>
</dbReference>
<keyword evidence="3" id="KW-1185">Reference proteome</keyword>
<evidence type="ECO:0000313" key="2">
    <source>
        <dbReference type="EMBL" id="SEN86838.1"/>
    </source>
</evidence>
<dbReference type="InterPro" id="IPR013324">
    <property type="entry name" value="RNA_pol_sigma_r3/r4-like"/>
</dbReference>
<reference evidence="2 3" key="1">
    <citation type="submission" date="2016-10" db="EMBL/GenBank/DDBJ databases">
        <authorList>
            <person name="de Groot N.N."/>
        </authorList>
    </citation>
    <scope>NUCLEOTIDE SEQUENCE [LARGE SCALE GENOMIC DNA]</scope>
    <source>
        <strain evidence="2 3">CGMCC 1.10434</strain>
    </source>
</reference>
<organism evidence="2 3">
    <name type="scientific">Amphibacillus marinus</name>
    <dbReference type="NCBI Taxonomy" id="872970"/>
    <lineage>
        <taxon>Bacteria</taxon>
        <taxon>Bacillati</taxon>
        <taxon>Bacillota</taxon>
        <taxon>Bacilli</taxon>
        <taxon>Bacillales</taxon>
        <taxon>Bacillaceae</taxon>
        <taxon>Amphibacillus</taxon>
    </lineage>
</organism>
<name>A0A1H8K373_9BACI</name>
<dbReference type="EMBL" id="FODJ01000002">
    <property type="protein sequence ID" value="SEN86838.1"/>
    <property type="molecule type" value="Genomic_DNA"/>
</dbReference>
<feature type="coiled-coil region" evidence="1">
    <location>
        <begin position="47"/>
        <end position="113"/>
    </location>
</feature>
<sequence length="167" mass="19942">MLDEFIVPWFDSRARILVRNGLKPRFKERVMKSIQWLVKYDLIQDEIELIEWDIRKTKIELKRWERNGDLFNKNRLETAVSQQQRLGQALINLENVLNEKHQLKNDLLELINSFRGLDNQILKMKYIDGLTLEVIAYKLQYSPQYIYNRHAEIKRSLKLLENLSGGG</sequence>
<accession>A0A1H8K373</accession>
<dbReference type="STRING" id="872970.SAMN04488134_102140"/>
<evidence type="ECO:0000256" key="1">
    <source>
        <dbReference type="SAM" id="Coils"/>
    </source>
</evidence>
<evidence type="ECO:0008006" key="4">
    <source>
        <dbReference type="Google" id="ProtNLM"/>
    </source>
</evidence>
<evidence type="ECO:0000313" key="3">
    <source>
        <dbReference type="Proteomes" id="UP000199300"/>
    </source>
</evidence>
<keyword evidence="1" id="KW-0175">Coiled coil</keyword>
<dbReference type="Proteomes" id="UP000199300">
    <property type="component" value="Unassembled WGS sequence"/>
</dbReference>
<gene>
    <name evidence="2" type="ORF">SAMN04488134_102140</name>
</gene>